<dbReference type="InterPro" id="IPR036721">
    <property type="entry name" value="RCK_C_sf"/>
</dbReference>
<dbReference type="RefSeq" id="WP_075513908.1">
    <property type="nucleotide sequence ID" value="NZ_CP066078.1"/>
</dbReference>
<evidence type="ECO:0000259" key="2">
    <source>
        <dbReference type="PROSITE" id="PS51201"/>
    </source>
</evidence>
<dbReference type="InterPro" id="IPR050721">
    <property type="entry name" value="Trk_Ktr_HKT_K-transport"/>
</dbReference>
<evidence type="ECO:0000313" key="5">
    <source>
        <dbReference type="EMBL" id="QQC59747.1"/>
    </source>
</evidence>
<feature type="domain" description="RCK N-terminal" evidence="2">
    <location>
        <begin position="1"/>
        <end position="119"/>
    </location>
</feature>
<dbReference type="OrthoDB" id="3208998at2"/>
<dbReference type="GO" id="GO:0006813">
    <property type="term" value="P:potassium ion transport"/>
    <property type="evidence" value="ECO:0007669"/>
    <property type="project" value="InterPro"/>
</dbReference>
<dbReference type="PROSITE" id="PS51202">
    <property type="entry name" value="RCK_C"/>
    <property type="match status" value="1"/>
</dbReference>
<evidence type="ECO:0000259" key="3">
    <source>
        <dbReference type="PROSITE" id="PS51202"/>
    </source>
</evidence>
<dbReference type="PANTHER" id="PTHR43833:SF8">
    <property type="entry name" value="TRK SYSTEM POTASSIUM UPTAKE PROTEIN TRKA"/>
    <property type="match status" value="1"/>
</dbReference>
<dbReference type="EMBL" id="CP066078">
    <property type="protein sequence ID" value="QQC59747.1"/>
    <property type="molecule type" value="Genomic_DNA"/>
</dbReference>
<feature type="region of interest" description="Disordered" evidence="1">
    <location>
        <begin position="216"/>
        <end position="245"/>
    </location>
</feature>
<dbReference type="Gene3D" id="3.40.50.720">
    <property type="entry name" value="NAD(P)-binding Rossmann-like Domain"/>
    <property type="match status" value="1"/>
</dbReference>
<dbReference type="PROSITE" id="PS51201">
    <property type="entry name" value="RCK_N"/>
    <property type="match status" value="1"/>
</dbReference>
<dbReference type="PANTHER" id="PTHR43833">
    <property type="entry name" value="POTASSIUM CHANNEL PROTEIN 2-RELATED-RELATED"/>
    <property type="match status" value="1"/>
</dbReference>
<dbReference type="InterPro" id="IPR006037">
    <property type="entry name" value="RCK_C"/>
</dbReference>
<name>A0A1S2N357_9MICC</name>
<sequence length="245" mass="27444">MPHFVIMGAGRVGVMLAHSLETAGHTVSVIDRDEAAFRRLRADFQGRQITGIGFDRDTLRRAGIEQAYAFAAVSSGDNSNILASRVARETFKVQHVVARINDPNRAEFYQRLGIPTVAAVRWSTDQVLRRILPEQDVTGDYREASGRLVLAELKLHPDWAGLPLERIEAAADVRIAFITRFGEGQLPGADTSYQQGDVVHAMLRTQEVDEVAKVFANPPQDPEEQEYREDDRPRRALRRRGEGRS</sequence>
<reference evidence="4 6" key="1">
    <citation type="submission" date="2016-10" db="EMBL/GenBank/DDBJ databases">
        <title>Draft genome sequence of strain LCT isolated from the Shenzhou X spacecraft of China.</title>
        <authorList>
            <person name="Huang B."/>
        </authorList>
    </citation>
    <scope>NUCLEOTIDE SEQUENCE [LARGE SCALE GENOMIC DNA]</scope>
    <source>
        <strain evidence="4 6">LCT-H5</strain>
    </source>
</reference>
<evidence type="ECO:0000313" key="7">
    <source>
        <dbReference type="Proteomes" id="UP000595221"/>
    </source>
</evidence>
<reference evidence="5 7" key="2">
    <citation type="submission" date="2020-12" db="EMBL/GenBank/DDBJ databases">
        <title>FDA dAtabase for Regulatory Grade micrObial Sequences (FDA-ARGOS): Supporting development and validation of Infectious Disease Dx tests.</title>
        <authorList>
            <person name="Sproer C."/>
            <person name="Gronow S."/>
            <person name="Severitt S."/>
            <person name="Schroder I."/>
            <person name="Tallon L."/>
            <person name="Sadzewicz L."/>
            <person name="Zhao X."/>
            <person name="Boylan J."/>
            <person name="Ott S."/>
            <person name="Bowen H."/>
            <person name="Vavikolanu K."/>
            <person name="Mehta A."/>
            <person name="Aluvathingal J."/>
            <person name="Nadendla S."/>
            <person name="Lowell S."/>
            <person name="Myers T."/>
            <person name="Yan Y."/>
            <person name="Sichtig H."/>
        </authorList>
    </citation>
    <scope>NUCLEOTIDE SEQUENCE [LARGE SCALE GENOMIC DNA]</scope>
    <source>
        <strain evidence="5 7">FDAARGOS_1001</strain>
    </source>
</reference>
<feature type="domain" description="RCK C-terminal" evidence="3">
    <location>
        <begin position="138"/>
        <end position="217"/>
    </location>
</feature>
<dbReference type="Proteomes" id="UP000595221">
    <property type="component" value="Chromosome"/>
</dbReference>
<dbReference type="Pfam" id="PF02254">
    <property type="entry name" value="TrkA_N"/>
    <property type="match status" value="1"/>
</dbReference>
<organism evidence="4 6">
    <name type="scientific">Rothia kristinae</name>
    <dbReference type="NCBI Taxonomy" id="37923"/>
    <lineage>
        <taxon>Bacteria</taxon>
        <taxon>Bacillati</taxon>
        <taxon>Actinomycetota</taxon>
        <taxon>Actinomycetes</taxon>
        <taxon>Micrococcales</taxon>
        <taxon>Micrococcaceae</taxon>
        <taxon>Rothia</taxon>
    </lineage>
</organism>
<dbReference type="InterPro" id="IPR036291">
    <property type="entry name" value="NAD(P)-bd_dom_sf"/>
</dbReference>
<accession>A0A1S2N357</accession>
<dbReference type="AlphaFoldDB" id="A0A1S2N357"/>
<dbReference type="GO" id="GO:0008324">
    <property type="term" value="F:monoatomic cation transmembrane transporter activity"/>
    <property type="evidence" value="ECO:0007669"/>
    <property type="project" value="InterPro"/>
</dbReference>
<evidence type="ECO:0000313" key="4">
    <source>
        <dbReference type="EMBL" id="OIJ36986.1"/>
    </source>
</evidence>
<gene>
    <name evidence="4" type="ORF">BK826_00770</name>
    <name evidence="5" type="ORF">I6H58_01815</name>
</gene>
<dbReference type="SUPFAM" id="SSF51735">
    <property type="entry name" value="NAD(P)-binding Rossmann-fold domains"/>
    <property type="match status" value="1"/>
</dbReference>
<proteinExistence type="predicted"/>
<dbReference type="SUPFAM" id="SSF116726">
    <property type="entry name" value="TrkA C-terminal domain-like"/>
    <property type="match status" value="1"/>
</dbReference>
<feature type="compositionally biased region" description="Basic and acidic residues" evidence="1">
    <location>
        <begin position="229"/>
        <end position="245"/>
    </location>
</feature>
<dbReference type="Proteomes" id="UP000179540">
    <property type="component" value="Unassembled WGS sequence"/>
</dbReference>
<dbReference type="InterPro" id="IPR003148">
    <property type="entry name" value="RCK_N"/>
</dbReference>
<dbReference type="EMBL" id="MODZ01000001">
    <property type="protein sequence ID" value="OIJ36986.1"/>
    <property type="molecule type" value="Genomic_DNA"/>
</dbReference>
<protein>
    <submittedName>
        <fullName evidence="4">Potassium transporter TrkA</fullName>
    </submittedName>
    <submittedName>
        <fullName evidence="5">TrkA family potassium uptake protein</fullName>
    </submittedName>
</protein>
<evidence type="ECO:0000313" key="6">
    <source>
        <dbReference type="Proteomes" id="UP000179540"/>
    </source>
</evidence>
<dbReference type="Gene3D" id="3.30.70.1450">
    <property type="entry name" value="Regulator of K+ conductance, C-terminal domain"/>
    <property type="match status" value="1"/>
</dbReference>
<evidence type="ECO:0000256" key="1">
    <source>
        <dbReference type="SAM" id="MobiDB-lite"/>
    </source>
</evidence>